<sequence>MVGLHVLKALSDALNDAPDDMAGTVAGICEWMFSWMQANPGYLIRMIKPSTFDDLFGKAYGYLPSDSEKAQYLVPKLNATLQR</sequence>
<dbReference type="RefSeq" id="WP_273742602.1">
    <property type="nucleotide sequence ID" value="NZ_CP117466.1"/>
</dbReference>
<reference evidence="1 2" key="1">
    <citation type="submission" date="2023-02" db="EMBL/GenBank/DDBJ databases">
        <title>Whole genome sequenc of Paracoccus marcusii MBLB0836.</title>
        <authorList>
            <person name="Seo M.-J."/>
            <person name="Cho E.-S."/>
            <person name="Hwang C.Y."/>
        </authorList>
    </citation>
    <scope>NUCLEOTIDE SEQUENCE [LARGE SCALE GENOMIC DNA]</scope>
    <source>
        <strain evidence="1 2">MBLB0836</strain>
    </source>
</reference>
<proteinExistence type="predicted"/>
<evidence type="ECO:0000313" key="2">
    <source>
        <dbReference type="Proteomes" id="UP001216899"/>
    </source>
</evidence>
<protein>
    <submittedName>
        <fullName evidence="1">Uncharacterized protein</fullName>
    </submittedName>
</protein>
<keyword evidence="2" id="KW-1185">Reference proteome</keyword>
<evidence type="ECO:0000313" key="1">
    <source>
        <dbReference type="EMBL" id="WDA11315.1"/>
    </source>
</evidence>
<accession>A0ABY7UN14</accession>
<dbReference type="EMBL" id="CP117466">
    <property type="protein sequence ID" value="WDA11315.1"/>
    <property type="molecule type" value="Genomic_DNA"/>
</dbReference>
<gene>
    <name evidence="1" type="ORF">PRL19_08245</name>
</gene>
<organism evidence="1 2">
    <name type="scientific">Paracoccus marcusii</name>
    <dbReference type="NCBI Taxonomy" id="59779"/>
    <lineage>
        <taxon>Bacteria</taxon>
        <taxon>Pseudomonadati</taxon>
        <taxon>Pseudomonadota</taxon>
        <taxon>Alphaproteobacteria</taxon>
        <taxon>Rhodobacterales</taxon>
        <taxon>Paracoccaceae</taxon>
        <taxon>Paracoccus</taxon>
    </lineage>
</organism>
<dbReference type="Proteomes" id="UP001216899">
    <property type="component" value="Chromosome"/>
</dbReference>
<name>A0ABY7UN14_9RHOB</name>